<keyword evidence="4" id="KW-0804">Transcription</keyword>
<proteinExistence type="inferred from homology"/>
<feature type="compositionally biased region" description="Basic residues" evidence="6">
    <location>
        <begin position="1"/>
        <end position="10"/>
    </location>
</feature>
<evidence type="ECO:0000256" key="6">
    <source>
        <dbReference type="SAM" id="MobiDB-lite"/>
    </source>
</evidence>
<evidence type="ECO:0000256" key="4">
    <source>
        <dbReference type="ARBA" id="ARBA00023163"/>
    </source>
</evidence>
<sequence length="281" mass="31022">MNSSKPKSKSKSSATQEKSQPSVAPSLSSDFPGLLQIEALMKEAGVSEWDRGVSFQVHDMAVQMIKSIIKNAEAIKEHREGKAVEDEDLDVAIESFHDSFTTAPVIDGSDPLFNNVQIVNNKALPPVRTDYGYHLPTERFLQVQPDFEVNDDVYEESLKNALASSYETTFPPPPPKRPHMDTTVQQVQHVQRTIQRAPPSESTGTFRITLSSGPSTASAAPSGYSAPPQNQQYVQIESQVHHEAVSAEMEGRLVQQSLSETEETTMLSAFQSESQQNNDFD</sequence>
<reference evidence="8" key="2">
    <citation type="submission" date="2020-08" db="EMBL/GenBank/DDBJ databases">
        <authorList>
            <person name="Kikuchi T."/>
        </authorList>
    </citation>
    <scope>NUCLEOTIDE SEQUENCE</scope>
    <source>
        <strain evidence="7">Ka4C1</strain>
    </source>
</reference>
<evidence type="ECO:0000313" key="7">
    <source>
        <dbReference type="EMBL" id="CAD5220083.1"/>
    </source>
</evidence>
<feature type="compositionally biased region" description="Polar residues" evidence="6">
    <location>
        <begin position="14"/>
        <end position="29"/>
    </location>
</feature>
<dbReference type="GO" id="GO:0005669">
    <property type="term" value="C:transcription factor TFIID complex"/>
    <property type="evidence" value="ECO:0007669"/>
    <property type="project" value="TreeGrafter"/>
</dbReference>
<dbReference type="Proteomes" id="UP000659654">
    <property type="component" value="Unassembled WGS sequence"/>
</dbReference>
<evidence type="ECO:0000313" key="10">
    <source>
        <dbReference type="Proteomes" id="UP000659654"/>
    </source>
</evidence>
<feature type="region of interest" description="Disordered" evidence="6">
    <location>
        <begin position="242"/>
        <end position="281"/>
    </location>
</feature>
<feature type="compositionally biased region" description="Low complexity" evidence="6">
    <location>
        <begin position="211"/>
        <end position="228"/>
    </location>
</feature>
<dbReference type="EMBL" id="CAJFDI010000003">
    <property type="protein sequence ID" value="CAD5220083.1"/>
    <property type="molecule type" value="Genomic_DNA"/>
</dbReference>
<dbReference type="GO" id="GO:0051123">
    <property type="term" value="P:RNA polymerase II preinitiation complex assembly"/>
    <property type="evidence" value="ECO:0007669"/>
    <property type="project" value="TreeGrafter"/>
</dbReference>
<evidence type="ECO:0000256" key="3">
    <source>
        <dbReference type="ARBA" id="ARBA00023015"/>
    </source>
</evidence>
<name>A0A1I7SRZ7_BURXY</name>
<dbReference type="Pfam" id="PF02291">
    <property type="entry name" value="TFIID-31kDa"/>
    <property type="match status" value="1"/>
</dbReference>
<dbReference type="GO" id="GO:0003713">
    <property type="term" value="F:transcription coactivator activity"/>
    <property type="evidence" value="ECO:0007669"/>
    <property type="project" value="TreeGrafter"/>
</dbReference>
<evidence type="ECO:0000313" key="9">
    <source>
        <dbReference type="Proteomes" id="UP000095284"/>
    </source>
</evidence>
<dbReference type="SUPFAM" id="SSF47113">
    <property type="entry name" value="Histone-fold"/>
    <property type="match status" value="1"/>
</dbReference>
<dbReference type="Proteomes" id="UP000095284">
    <property type="component" value="Unplaced"/>
</dbReference>
<evidence type="ECO:0000256" key="1">
    <source>
        <dbReference type="ARBA" id="ARBA00004123"/>
    </source>
</evidence>
<dbReference type="OrthoDB" id="341924at2759"/>
<dbReference type="PANTHER" id="PTHR48068:SF4">
    <property type="entry name" value="TATA-BOX BINDING PROTEIN ASSOCIATED FACTOR 9"/>
    <property type="match status" value="1"/>
</dbReference>
<feature type="region of interest" description="Disordered" evidence="6">
    <location>
        <begin position="1"/>
        <end position="29"/>
    </location>
</feature>
<dbReference type="EMBL" id="CAJFCV020000003">
    <property type="protein sequence ID" value="CAG9105875.1"/>
    <property type="molecule type" value="Genomic_DNA"/>
</dbReference>
<dbReference type="WBParaSite" id="BXY_1581400.1">
    <property type="protein sequence ID" value="BXY_1581400.1"/>
    <property type="gene ID" value="BXY_1581400"/>
</dbReference>
<keyword evidence="3" id="KW-0805">Transcription regulation</keyword>
<dbReference type="AlphaFoldDB" id="A0A1I7SRZ7"/>
<dbReference type="InterPro" id="IPR003162">
    <property type="entry name" value="TFIID-31"/>
</dbReference>
<evidence type="ECO:0000256" key="5">
    <source>
        <dbReference type="ARBA" id="ARBA00023242"/>
    </source>
</evidence>
<evidence type="ECO:0000313" key="8">
    <source>
        <dbReference type="EMBL" id="CAG9105875.1"/>
    </source>
</evidence>
<protein>
    <submittedName>
        <fullName evidence="7">(pine wood nematode) hypothetical protein</fullName>
    </submittedName>
</protein>
<dbReference type="Gene3D" id="1.10.20.10">
    <property type="entry name" value="Histone, subunit A"/>
    <property type="match status" value="1"/>
</dbReference>
<feature type="compositionally biased region" description="Polar residues" evidence="6">
    <location>
        <begin position="254"/>
        <end position="281"/>
    </location>
</feature>
<organism evidence="9 11">
    <name type="scientific">Bursaphelenchus xylophilus</name>
    <name type="common">Pinewood nematode worm</name>
    <name type="synonym">Aphelenchoides xylophilus</name>
    <dbReference type="NCBI Taxonomy" id="6326"/>
    <lineage>
        <taxon>Eukaryota</taxon>
        <taxon>Metazoa</taxon>
        <taxon>Ecdysozoa</taxon>
        <taxon>Nematoda</taxon>
        <taxon>Chromadorea</taxon>
        <taxon>Rhabditida</taxon>
        <taxon>Tylenchina</taxon>
        <taxon>Tylenchomorpha</taxon>
        <taxon>Aphelenchoidea</taxon>
        <taxon>Aphelenchoididae</taxon>
        <taxon>Bursaphelenchus</taxon>
    </lineage>
</organism>
<dbReference type="InterPro" id="IPR051431">
    <property type="entry name" value="TFIID_subunit_9"/>
</dbReference>
<comment type="similarity">
    <text evidence="2">Belongs to the TAF9 family.</text>
</comment>
<keyword evidence="10" id="KW-1185">Reference proteome</keyword>
<dbReference type="GO" id="GO:0000124">
    <property type="term" value="C:SAGA complex"/>
    <property type="evidence" value="ECO:0007669"/>
    <property type="project" value="TreeGrafter"/>
</dbReference>
<comment type="subcellular location">
    <subcellularLocation>
        <location evidence="1">Nucleus</location>
    </subcellularLocation>
</comment>
<evidence type="ECO:0000313" key="11">
    <source>
        <dbReference type="WBParaSite" id="BXY_1581400.1"/>
    </source>
</evidence>
<feature type="compositionally biased region" description="Polar residues" evidence="6">
    <location>
        <begin position="200"/>
        <end position="210"/>
    </location>
</feature>
<feature type="region of interest" description="Disordered" evidence="6">
    <location>
        <begin position="193"/>
        <end position="229"/>
    </location>
</feature>
<dbReference type="GO" id="GO:0016251">
    <property type="term" value="F:RNA polymerase II general transcription initiation factor activity"/>
    <property type="evidence" value="ECO:0007669"/>
    <property type="project" value="TreeGrafter"/>
</dbReference>
<gene>
    <name evidence="7" type="ORF">BXYJ_LOCUS6001</name>
</gene>
<dbReference type="eggNOG" id="KOG3334">
    <property type="taxonomic scope" value="Eukaryota"/>
</dbReference>
<reference evidence="11" key="1">
    <citation type="submission" date="2016-11" db="UniProtKB">
        <authorList>
            <consortium name="WormBaseParasite"/>
        </authorList>
    </citation>
    <scope>IDENTIFICATION</scope>
</reference>
<dbReference type="InterPro" id="IPR009072">
    <property type="entry name" value="Histone-fold"/>
</dbReference>
<feature type="compositionally biased region" description="Basic and acidic residues" evidence="6">
    <location>
        <begin position="242"/>
        <end position="251"/>
    </location>
</feature>
<evidence type="ECO:0000256" key="2">
    <source>
        <dbReference type="ARBA" id="ARBA00007646"/>
    </source>
</evidence>
<dbReference type="PANTHER" id="PTHR48068">
    <property type="entry name" value="TAF9 RNA POLYMERASE II, TATA BOX-BINDING PROTEIN (TBP)-ASSOCIATED FACTOR"/>
    <property type="match status" value="1"/>
</dbReference>
<accession>A0A1I7SRZ7</accession>
<dbReference type="Proteomes" id="UP000582659">
    <property type="component" value="Unassembled WGS sequence"/>
</dbReference>
<keyword evidence="5" id="KW-0539">Nucleus</keyword>
<dbReference type="GO" id="GO:0046982">
    <property type="term" value="F:protein heterodimerization activity"/>
    <property type="evidence" value="ECO:0007669"/>
    <property type="project" value="InterPro"/>
</dbReference>
<dbReference type="SMR" id="A0A1I7SRZ7"/>